<dbReference type="InterPro" id="IPR002885">
    <property type="entry name" value="PPR_rpt"/>
</dbReference>
<proteinExistence type="inferred from homology"/>
<dbReference type="PROSITE" id="PS51375">
    <property type="entry name" value="PPR"/>
    <property type="match status" value="2"/>
</dbReference>
<dbReference type="PANTHER" id="PTHR47447">
    <property type="entry name" value="OS03G0856100 PROTEIN"/>
    <property type="match status" value="1"/>
</dbReference>
<dbReference type="Pfam" id="PF13041">
    <property type="entry name" value="PPR_2"/>
    <property type="match status" value="1"/>
</dbReference>
<evidence type="ECO:0000256" key="2">
    <source>
        <dbReference type="ARBA" id="ARBA00022737"/>
    </source>
</evidence>
<accession>A0A6P5GBQ3</accession>
<evidence type="ECO:0000256" key="1">
    <source>
        <dbReference type="ARBA" id="ARBA00007626"/>
    </source>
</evidence>
<feature type="repeat" description="PPR" evidence="4">
    <location>
        <begin position="287"/>
        <end position="321"/>
    </location>
</feature>
<evidence type="ECO:0000256" key="3">
    <source>
        <dbReference type="ARBA" id="ARBA00022946"/>
    </source>
</evidence>
<dbReference type="Gramene" id="Aco006013.1.mrna1">
    <property type="protein sequence ID" value="Aco006013.1.mrna1.cds1"/>
    <property type="gene ID" value="Aco006013.1.path1"/>
</dbReference>
<dbReference type="Proteomes" id="UP000515123">
    <property type="component" value="Linkage group 16"/>
</dbReference>
<dbReference type="Gene3D" id="1.25.40.10">
    <property type="entry name" value="Tetratricopeptide repeat domain"/>
    <property type="match status" value="1"/>
</dbReference>
<evidence type="ECO:0000256" key="5">
    <source>
        <dbReference type="SAM" id="MobiDB-lite"/>
    </source>
</evidence>
<sequence length="356" mass="39633">MLSLSLRRTSQNLIPQTLIPSIPPASFVFFFPLLHRSPLSSSAPDRGRARRRRPAKPPPIDETLVERALASLPARFTGADLAAALYAEPDPRVSLPGPPAPLLNALVYFYCDLRKLGKAVHVYTRMRASPDPAARPTAHTYALLFTALLARGGADSYVRHAYTDVVRALFRQMVDAGIEPDIVALNALVRGYAESLHLNDALRVFHQMGRVYRCEPDEHTYSHLVRGLCAQGRTRNARELFDEMRAKGLAPTARACDALVSALAMDGEVGDAARAVREAARAGRAVDGITWRALLGEMCRRKRTGDAAAMLREMAERGALDRRMRRELLRWVEEEFGDDDDDDGVLELRRELRDEK</sequence>
<dbReference type="Pfam" id="PF01535">
    <property type="entry name" value="PPR"/>
    <property type="match status" value="1"/>
</dbReference>
<feature type="repeat" description="PPR" evidence="4">
    <location>
        <begin position="217"/>
        <end position="251"/>
    </location>
</feature>
<dbReference type="InterPro" id="IPR011990">
    <property type="entry name" value="TPR-like_helical_dom_sf"/>
</dbReference>
<keyword evidence="6" id="KW-1185">Reference proteome</keyword>
<name>A0A6P5GBQ3_ANACO</name>
<reference evidence="7" key="2">
    <citation type="submission" date="2025-08" db="UniProtKB">
        <authorList>
            <consortium name="RefSeq"/>
        </authorList>
    </citation>
    <scope>IDENTIFICATION</scope>
    <source>
        <tissue evidence="7">Leaf</tissue>
    </source>
</reference>
<dbReference type="NCBIfam" id="TIGR00756">
    <property type="entry name" value="PPR"/>
    <property type="match status" value="2"/>
</dbReference>
<evidence type="ECO:0000313" key="7">
    <source>
        <dbReference type="RefSeq" id="XP_020106046.1"/>
    </source>
</evidence>
<dbReference type="GeneID" id="109722399"/>
<reference evidence="6" key="1">
    <citation type="journal article" date="2015" name="Nat. Genet.">
        <title>The pineapple genome and the evolution of CAM photosynthesis.</title>
        <authorList>
            <person name="Ming R."/>
            <person name="VanBuren R."/>
            <person name="Wai C.M."/>
            <person name="Tang H."/>
            <person name="Schatz M.C."/>
            <person name="Bowers J.E."/>
            <person name="Lyons E."/>
            <person name="Wang M.L."/>
            <person name="Chen J."/>
            <person name="Biggers E."/>
            <person name="Zhang J."/>
            <person name="Huang L."/>
            <person name="Zhang L."/>
            <person name="Miao W."/>
            <person name="Zhang J."/>
            <person name="Ye Z."/>
            <person name="Miao C."/>
            <person name="Lin Z."/>
            <person name="Wang H."/>
            <person name="Zhou H."/>
            <person name="Yim W.C."/>
            <person name="Priest H.D."/>
            <person name="Zheng C."/>
            <person name="Woodhouse M."/>
            <person name="Edger P.P."/>
            <person name="Guyot R."/>
            <person name="Guo H.B."/>
            <person name="Guo H."/>
            <person name="Zheng G."/>
            <person name="Singh R."/>
            <person name="Sharma A."/>
            <person name="Min X."/>
            <person name="Zheng Y."/>
            <person name="Lee H."/>
            <person name="Gurtowski J."/>
            <person name="Sedlazeck F.J."/>
            <person name="Harkess A."/>
            <person name="McKain M.R."/>
            <person name="Liao Z."/>
            <person name="Fang J."/>
            <person name="Liu J."/>
            <person name="Zhang X."/>
            <person name="Zhang Q."/>
            <person name="Hu W."/>
            <person name="Qin Y."/>
            <person name="Wang K."/>
            <person name="Chen L.Y."/>
            <person name="Shirley N."/>
            <person name="Lin Y.R."/>
            <person name="Liu L.Y."/>
            <person name="Hernandez A.G."/>
            <person name="Wright C.L."/>
            <person name="Bulone V."/>
            <person name="Tuskan G.A."/>
            <person name="Heath K."/>
            <person name="Zee F."/>
            <person name="Moore P.H."/>
            <person name="Sunkar R."/>
            <person name="Leebens-Mack J.H."/>
            <person name="Mockler T."/>
            <person name="Bennetzen J.L."/>
            <person name="Freeling M."/>
            <person name="Sankoff D."/>
            <person name="Paterson A.H."/>
            <person name="Zhu X."/>
            <person name="Yang X."/>
            <person name="Smith J.A."/>
            <person name="Cushman J.C."/>
            <person name="Paull R.E."/>
            <person name="Yu Q."/>
        </authorList>
    </citation>
    <scope>NUCLEOTIDE SEQUENCE [LARGE SCALE GENOMIC DNA]</scope>
    <source>
        <strain evidence="6">cv. F153</strain>
    </source>
</reference>
<dbReference type="PANTHER" id="PTHR47447:SF28">
    <property type="entry name" value="PENTACOTRIPEPTIDE-REPEAT REGION OF PRORP DOMAIN-CONTAINING PROTEIN"/>
    <property type="match status" value="1"/>
</dbReference>
<gene>
    <name evidence="7" type="primary">LOC109722399</name>
</gene>
<protein>
    <submittedName>
        <fullName evidence="7">Pentatricopeptide repeat-containing protein At2g27800, mitochondrial-like</fullName>
    </submittedName>
</protein>
<dbReference type="OrthoDB" id="185373at2759"/>
<keyword evidence="3" id="KW-0809">Transit peptide</keyword>
<evidence type="ECO:0000256" key="4">
    <source>
        <dbReference type="PROSITE-ProRule" id="PRU00708"/>
    </source>
</evidence>
<feature type="region of interest" description="Disordered" evidence="5">
    <location>
        <begin position="40"/>
        <end position="60"/>
    </location>
</feature>
<organism evidence="6 7">
    <name type="scientific">Ananas comosus</name>
    <name type="common">Pineapple</name>
    <name type="synonym">Ananas ananas</name>
    <dbReference type="NCBI Taxonomy" id="4615"/>
    <lineage>
        <taxon>Eukaryota</taxon>
        <taxon>Viridiplantae</taxon>
        <taxon>Streptophyta</taxon>
        <taxon>Embryophyta</taxon>
        <taxon>Tracheophyta</taxon>
        <taxon>Spermatophyta</taxon>
        <taxon>Magnoliopsida</taxon>
        <taxon>Liliopsida</taxon>
        <taxon>Poales</taxon>
        <taxon>Bromeliaceae</taxon>
        <taxon>Bromelioideae</taxon>
        <taxon>Ananas</taxon>
    </lineage>
</organism>
<comment type="similarity">
    <text evidence="1">Belongs to the PPR family. P subfamily.</text>
</comment>
<evidence type="ECO:0000313" key="6">
    <source>
        <dbReference type="Proteomes" id="UP000515123"/>
    </source>
</evidence>
<dbReference type="AlphaFoldDB" id="A0A6P5GBQ3"/>
<keyword evidence="2" id="KW-0677">Repeat</keyword>
<dbReference type="RefSeq" id="XP_020106046.1">
    <property type="nucleotide sequence ID" value="XM_020250457.1"/>
</dbReference>